<organism evidence="2 3">
    <name type="scientific">Streptococcus pneumoniae</name>
    <dbReference type="NCBI Taxonomy" id="1313"/>
    <lineage>
        <taxon>Bacteria</taxon>
        <taxon>Bacillati</taxon>
        <taxon>Bacillota</taxon>
        <taxon>Bacilli</taxon>
        <taxon>Lactobacillales</taxon>
        <taxon>Streptococcaceae</taxon>
        <taxon>Streptococcus</taxon>
    </lineage>
</organism>
<gene>
    <name evidence="2" type="ORF">SAMEA4038883_00678</name>
</gene>
<feature type="region of interest" description="Disordered" evidence="1">
    <location>
        <begin position="50"/>
        <end position="70"/>
    </location>
</feature>
<sequence>MTGVSNPTTDSAPLVLAEAKKAFADDSLTEQGLRDILQTVKDAIASLESIKESQSATKDGGQTAGKETVDKDVLENSQEELQKAVLFLADEKGSEHTEAELIDNLKEVIAKLKANA</sequence>
<evidence type="ECO:0000313" key="2">
    <source>
        <dbReference type="EMBL" id="VTE37447.1"/>
    </source>
</evidence>
<reference evidence="2 3" key="1">
    <citation type="submission" date="2019-04" db="EMBL/GenBank/DDBJ databases">
        <authorList>
            <consortium name="Pathogen Informatics"/>
        </authorList>
    </citation>
    <scope>NUCLEOTIDE SEQUENCE [LARGE SCALE GENOMIC DNA]</scope>
    <source>
        <strain evidence="2 3">GPSC559</strain>
    </source>
</reference>
<dbReference type="EMBL" id="CABDLL010000004">
    <property type="protein sequence ID" value="VTE37447.1"/>
    <property type="molecule type" value="Genomic_DNA"/>
</dbReference>
<dbReference type="Proteomes" id="UP000310997">
    <property type="component" value="Unassembled WGS sequence"/>
</dbReference>
<evidence type="ECO:0000313" key="3">
    <source>
        <dbReference type="Proteomes" id="UP000310997"/>
    </source>
</evidence>
<evidence type="ECO:0000256" key="1">
    <source>
        <dbReference type="SAM" id="MobiDB-lite"/>
    </source>
</evidence>
<dbReference type="RefSeq" id="WP_044793586.1">
    <property type="nucleotide sequence ID" value="NZ_CDPZ01000048.1"/>
</dbReference>
<name>A0A4G8YXU4_STREE</name>
<protein>
    <submittedName>
        <fullName evidence="2">Surface anchored protein</fullName>
    </submittedName>
</protein>
<accession>A0A4G8YXU4</accession>
<proteinExistence type="predicted"/>
<dbReference type="AlphaFoldDB" id="A0A4G8YXU4"/>